<proteinExistence type="predicted"/>
<dbReference type="InterPro" id="IPR008979">
    <property type="entry name" value="Galactose-bd-like_sf"/>
</dbReference>
<reference evidence="4 5" key="1">
    <citation type="submission" date="2023-03" db="EMBL/GenBank/DDBJ databases">
        <title>Bacillus Genome Sequencing.</title>
        <authorList>
            <person name="Dunlap C."/>
        </authorList>
    </citation>
    <scope>NUCLEOTIDE SEQUENCE [LARGE SCALE GENOMIC DNA]</scope>
    <source>
        <strain evidence="4 5">NRS-1351</strain>
    </source>
</reference>
<dbReference type="Pfam" id="PF25275">
    <property type="entry name" value="Golvesin_C"/>
    <property type="match status" value="1"/>
</dbReference>
<dbReference type="Pfam" id="PF02018">
    <property type="entry name" value="CBM_4_9"/>
    <property type="match status" value="1"/>
</dbReference>
<feature type="signal peptide" evidence="2">
    <location>
        <begin position="1"/>
        <end position="34"/>
    </location>
</feature>
<keyword evidence="5" id="KW-1185">Reference proteome</keyword>
<dbReference type="RefSeq" id="WP_127449331.1">
    <property type="nucleotide sequence ID" value="NZ_JAROBY010000016.1"/>
</dbReference>
<evidence type="ECO:0000313" key="4">
    <source>
        <dbReference type="EMBL" id="MEB4794468.1"/>
    </source>
</evidence>
<dbReference type="PANTHER" id="PTHR36453">
    <property type="entry name" value="SECRETED PROTEIN-RELATED"/>
    <property type="match status" value="1"/>
</dbReference>
<dbReference type="InterPro" id="IPR012334">
    <property type="entry name" value="Pectin_lyas_fold"/>
</dbReference>
<dbReference type="Pfam" id="PF13229">
    <property type="entry name" value="Beta_helix"/>
    <property type="match status" value="1"/>
</dbReference>
<dbReference type="PANTHER" id="PTHR36453:SF1">
    <property type="entry name" value="RIGHT HANDED BETA HELIX DOMAIN-CONTAINING PROTEIN"/>
    <property type="match status" value="1"/>
</dbReference>
<protein>
    <submittedName>
        <fullName evidence="4">Carbohydrate binding domain-containing protein</fullName>
    </submittedName>
</protein>
<accession>A0ABU6D9Q8</accession>
<dbReference type="InterPro" id="IPR011050">
    <property type="entry name" value="Pectin_lyase_fold/virulence"/>
</dbReference>
<dbReference type="PROSITE" id="PS51175">
    <property type="entry name" value="CBM6"/>
    <property type="match status" value="1"/>
</dbReference>
<dbReference type="Gene3D" id="2.160.20.10">
    <property type="entry name" value="Single-stranded right-handed beta-helix, Pectin lyase-like"/>
    <property type="match status" value="2"/>
</dbReference>
<dbReference type="InterPro" id="IPR005084">
    <property type="entry name" value="CBM6"/>
</dbReference>
<dbReference type="SUPFAM" id="SSF49785">
    <property type="entry name" value="Galactose-binding domain-like"/>
    <property type="match status" value="2"/>
</dbReference>
<gene>
    <name evidence="4" type="ORF">P5G65_11210</name>
</gene>
<evidence type="ECO:0000259" key="3">
    <source>
        <dbReference type="PROSITE" id="PS51175"/>
    </source>
</evidence>
<name>A0ABU6D9Q8_9BACL</name>
<feature type="chain" id="PRO_5046080131" evidence="2">
    <location>
        <begin position="35"/>
        <end position="1052"/>
    </location>
</feature>
<dbReference type="InterPro" id="IPR003305">
    <property type="entry name" value="CenC_carb-bd"/>
</dbReference>
<dbReference type="EMBL" id="JAROBY010000016">
    <property type="protein sequence ID" value="MEB4794468.1"/>
    <property type="molecule type" value="Genomic_DNA"/>
</dbReference>
<dbReference type="InterPro" id="IPR033803">
    <property type="entry name" value="CBD-like_Golvesin-Xly"/>
</dbReference>
<sequence length="1052" mass="114584">MSHIKRICKLSSLFVFIFMVAFTNWSVMTPEAKAAGTNYYVATNGNDSWNGTSPAFVSGTTGPFKTIQKAASLMQPGDTCIIRGGAYPEEVIPANSGTSENRITFKPYPGESVTISGTDMIDSTSWIQHSGSIYKKQITLDLGDRNQVFINGNMAQLARWPNTSSNLWNPTWATFDEVGSNYVKDADLIQTDGYYTGATITYMPSDYFISNSKDITSYTGGKLYSSSSFGYVHKGQPYYLTNKLELLDTENEWYYDSGTTTLYMWFPGGNPSSSTVSVKKRIWGFNLTNKSYVSVQGLNFFGTAATTAGGTGNVFDGINAIYVDHYGTNTDGFASHRDDSGFILGGSYNEIKNSTIAWSHSNGVTMFGSNNRLVNNLIRDCNYGINDTAPIRVFGDSHLVSYNTAYNSSRGIILLKNGISKSIIEHNHLYNAGLLAKDLGIIYAVATDGQNTEIRYNILHDNFSSIKPNGIYLDNGSSNFIVHHNLVYGINDPVGTGSTIKGPALGTNINGPTNFNLLYNNTFLKGSEIGAGSSTIFVNDMYGTWSVNNILNDSSSYAETSFNNYTGNTPGFAGVNDYHLAANSPNKDAGVVIDGITNGYAGAKPDIGAFEYGVPSWKAGHDFTNPPNPAYSKIYPLHRNRTYNSGFEVTDLNPWIKTYAKTAAAEYSYSHQKSDANARTGFYGLKLGTVQDGVEQIIKGLTPNTTYDLSGWAKVTDSSEVRIGVKDYGGNDVYSSSTGSTWKRVDVRFTTGPQNTTATIYGYKTSGSNYAYIDDFGVVYSPEQPKEVIVDNTQAEATGAWTSSTHYSNFYGADYVTSPSGGSGADKMKWKPMLSVAGNYKVYIWLPNGNEFRTTNAPFKVSYSGGSQTYYIDQRPAGGSWVLLGTHYFEAGQTGYVELTNQANGQYVVADAVKFEKVDVVYETEDLVTVASGAVESDITDVNCSNGKCNNLNATAVGNSVTYAVYASQPGTYNVKLRLKRDNESGTFQLSIDGVNLGAPVDVYNLVPSYQEYDMGKITFATAGNKTIKLTVTGKNLTSTSYKLKPDYIKLK</sequence>
<evidence type="ECO:0000256" key="2">
    <source>
        <dbReference type="SAM" id="SignalP"/>
    </source>
</evidence>
<organism evidence="4 5">
    <name type="scientific">Paenibacillus chondroitinus</name>
    <dbReference type="NCBI Taxonomy" id="59842"/>
    <lineage>
        <taxon>Bacteria</taxon>
        <taxon>Bacillati</taxon>
        <taxon>Bacillota</taxon>
        <taxon>Bacilli</taxon>
        <taxon>Bacillales</taxon>
        <taxon>Paenibacillaceae</taxon>
        <taxon>Paenibacillus</taxon>
    </lineage>
</organism>
<keyword evidence="1" id="KW-0378">Hydrolase</keyword>
<dbReference type="SUPFAM" id="SSF51126">
    <property type="entry name" value="Pectin lyase-like"/>
    <property type="match status" value="1"/>
</dbReference>
<dbReference type="Gene3D" id="2.60.120.260">
    <property type="entry name" value="Galactose-binding domain-like"/>
    <property type="match status" value="2"/>
</dbReference>
<feature type="domain" description="CBM6" evidence="3">
    <location>
        <begin position="920"/>
        <end position="1052"/>
    </location>
</feature>
<comment type="caution">
    <text evidence="4">The sequence shown here is derived from an EMBL/GenBank/DDBJ whole genome shotgun (WGS) entry which is preliminary data.</text>
</comment>
<dbReference type="Proteomes" id="UP001355653">
    <property type="component" value="Unassembled WGS sequence"/>
</dbReference>
<keyword evidence="2" id="KW-0732">Signal</keyword>
<evidence type="ECO:0000256" key="1">
    <source>
        <dbReference type="ARBA" id="ARBA00022801"/>
    </source>
</evidence>
<dbReference type="InterPro" id="IPR039448">
    <property type="entry name" value="Beta_helix"/>
</dbReference>
<evidence type="ECO:0000313" key="5">
    <source>
        <dbReference type="Proteomes" id="UP001355653"/>
    </source>
</evidence>